<dbReference type="SUPFAM" id="SSF46955">
    <property type="entry name" value="Putative DNA-binding domain"/>
    <property type="match status" value="1"/>
</dbReference>
<dbReference type="EMBL" id="PGEZ01000001">
    <property type="protein sequence ID" value="PJJ57445.1"/>
    <property type="molecule type" value="Genomic_DNA"/>
</dbReference>
<evidence type="ECO:0000313" key="3">
    <source>
        <dbReference type="Proteomes" id="UP000230842"/>
    </source>
</evidence>
<sequence>MMSNETLYSTDEVAALLDLHVRTVRGYVRDGRLPAVRIGKQYRIAHADVVALTGGRLPPGSAPRTDPRVEVTSVVTVDGIDEPTSARIVTLVTGATASRRDEDVLHVQCSYDPDRRTARIVVIGRPDATATVVELVSSFVGSLA</sequence>
<dbReference type="Pfam" id="PF12728">
    <property type="entry name" value="HTH_17"/>
    <property type="match status" value="1"/>
</dbReference>
<name>A0A2M9BHK5_9ACTN</name>
<comment type="caution">
    <text evidence="2">The sequence shown here is derived from an EMBL/GenBank/DDBJ whole genome shotgun (WGS) entry which is preliminary data.</text>
</comment>
<dbReference type="Proteomes" id="UP000230842">
    <property type="component" value="Unassembled WGS sequence"/>
</dbReference>
<gene>
    <name evidence="2" type="ORF">CLV56_1676</name>
</gene>
<proteinExistence type="predicted"/>
<organism evidence="2 3">
    <name type="scientific">Mumia flava</name>
    <dbReference type="NCBI Taxonomy" id="1348852"/>
    <lineage>
        <taxon>Bacteria</taxon>
        <taxon>Bacillati</taxon>
        <taxon>Actinomycetota</taxon>
        <taxon>Actinomycetes</taxon>
        <taxon>Propionibacteriales</taxon>
        <taxon>Nocardioidaceae</taxon>
        <taxon>Mumia</taxon>
    </lineage>
</organism>
<accession>A0A2M9BHK5</accession>
<protein>
    <submittedName>
        <fullName evidence="2">Excisionase family DNA binding protein</fullName>
    </submittedName>
</protein>
<dbReference type="AlphaFoldDB" id="A0A2M9BHK5"/>
<evidence type="ECO:0000313" key="2">
    <source>
        <dbReference type="EMBL" id="PJJ57445.1"/>
    </source>
</evidence>
<dbReference type="GO" id="GO:0003677">
    <property type="term" value="F:DNA binding"/>
    <property type="evidence" value="ECO:0007669"/>
    <property type="project" value="InterPro"/>
</dbReference>
<dbReference type="NCBIfam" id="TIGR01764">
    <property type="entry name" value="excise"/>
    <property type="match status" value="1"/>
</dbReference>
<feature type="domain" description="Helix-turn-helix" evidence="1">
    <location>
        <begin position="7"/>
        <end position="51"/>
    </location>
</feature>
<reference evidence="2 3" key="1">
    <citation type="submission" date="2017-11" db="EMBL/GenBank/DDBJ databases">
        <title>Genomic Encyclopedia of Archaeal and Bacterial Type Strains, Phase II (KMG-II): From Individual Species to Whole Genera.</title>
        <authorList>
            <person name="Goeker M."/>
        </authorList>
    </citation>
    <scope>NUCLEOTIDE SEQUENCE [LARGE SCALE GENOMIC DNA]</scope>
    <source>
        <strain evidence="2 3">DSM 27763</strain>
    </source>
</reference>
<dbReference type="InterPro" id="IPR009061">
    <property type="entry name" value="DNA-bd_dom_put_sf"/>
</dbReference>
<dbReference type="RefSeq" id="WP_211288020.1">
    <property type="nucleotide sequence ID" value="NZ_PGEZ01000001.1"/>
</dbReference>
<dbReference type="InterPro" id="IPR010093">
    <property type="entry name" value="SinI_DNA-bd"/>
</dbReference>
<keyword evidence="3" id="KW-1185">Reference proteome</keyword>
<dbReference type="InterPro" id="IPR041657">
    <property type="entry name" value="HTH_17"/>
</dbReference>
<evidence type="ECO:0000259" key="1">
    <source>
        <dbReference type="Pfam" id="PF12728"/>
    </source>
</evidence>